<accession>A0A511DDJ5</accession>
<proteinExistence type="inferred from homology"/>
<dbReference type="InterPro" id="IPR011032">
    <property type="entry name" value="GroES-like_sf"/>
</dbReference>
<dbReference type="SUPFAM" id="SSF50129">
    <property type="entry name" value="GroES-like"/>
    <property type="match status" value="1"/>
</dbReference>
<dbReference type="Pfam" id="PF08240">
    <property type="entry name" value="ADH_N"/>
    <property type="match status" value="1"/>
</dbReference>
<evidence type="ECO:0000313" key="8">
    <source>
        <dbReference type="Proteomes" id="UP000321685"/>
    </source>
</evidence>
<dbReference type="PROSITE" id="PS00059">
    <property type="entry name" value="ADH_ZINC"/>
    <property type="match status" value="1"/>
</dbReference>
<organism evidence="7 8">
    <name type="scientific">Pseudonocardia sulfidoxydans NBRC 16205</name>
    <dbReference type="NCBI Taxonomy" id="1223511"/>
    <lineage>
        <taxon>Bacteria</taxon>
        <taxon>Bacillati</taxon>
        <taxon>Actinomycetota</taxon>
        <taxon>Actinomycetes</taxon>
        <taxon>Pseudonocardiales</taxon>
        <taxon>Pseudonocardiaceae</taxon>
        <taxon>Pseudonocardia</taxon>
    </lineage>
</organism>
<evidence type="ECO:0000259" key="6">
    <source>
        <dbReference type="SMART" id="SM00829"/>
    </source>
</evidence>
<dbReference type="RefSeq" id="WP_186816657.1">
    <property type="nucleotide sequence ID" value="NZ_BJVJ01000001.1"/>
</dbReference>
<dbReference type="EMBL" id="BJVJ01000001">
    <property type="protein sequence ID" value="GEL21048.1"/>
    <property type="molecule type" value="Genomic_DNA"/>
</dbReference>
<dbReference type="InterPro" id="IPR050129">
    <property type="entry name" value="Zn_alcohol_dh"/>
</dbReference>
<dbReference type="SMART" id="SM00829">
    <property type="entry name" value="PKS_ER"/>
    <property type="match status" value="1"/>
</dbReference>
<evidence type="ECO:0000256" key="5">
    <source>
        <dbReference type="RuleBase" id="RU361277"/>
    </source>
</evidence>
<name>A0A511DDJ5_9PSEU</name>
<feature type="domain" description="Enoyl reductase (ER)" evidence="6">
    <location>
        <begin position="7"/>
        <end position="364"/>
    </location>
</feature>
<dbReference type="PANTHER" id="PTHR43401:SF2">
    <property type="entry name" value="L-THREONINE 3-DEHYDROGENASE"/>
    <property type="match status" value="1"/>
</dbReference>
<dbReference type="InterPro" id="IPR013154">
    <property type="entry name" value="ADH-like_N"/>
</dbReference>
<comment type="similarity">
    <text evidence="5">Belongs to the zinc-containing alcohol dehydrogenase family.</text>
</comment>
<keyword evidence="4" id="KW-0560">Oxidoreductase</keyword>
<keyword evidence="8" id="KW-1185">Reference proteome</keyword>
<keyword evidence="2 5" id="KW-0479">Metal-binding</keyword>
<dbReference type="GO" id="GO:0008270">
    <property type="term" value="F:zinc ion binding"/>
    <property type="evidence" value="ECO:0007669"/>
    <property type="project" value="InterPro"/>
</dbReference>
<dbReference type="CDD" id="cd08231">
    <property type="entry name" value="MDR_TM0436_like"/>
    <property type="match status" value="1"/>
</dbReference>
<comment type="caution">
    <text evidence="7">The sequence shown here is derived from an EMBL/GenBank/DDBJ whole genome shotgun (WGS) entry which is preliminary data.</text>
</comment>
<evidence type="ECO:0000256" key="2">
    <source>
        <dbReference type="ARBA" id="ARBA00022723"/>
    </source>
</evidence>
<reference evidence="7 8" key="1">
    <citation type="submission" date="2019-07" db="EMBL/GenBank/DDBJ databases">
        <title>Whole genome shotgun sequence of Pseudonocardia sulfidoxydans NBRC 16205.</title>
        <authorList>
            <person name="Hosoyama A."/>
            <person name="Uohara A."/>
            <person name="Ohji S."/>
            <person name="Ichikawa N."/>
        </authorList>
    </citation>
    <scope>NUCLEOTIDE SEQUENCE [LARGE SCALE GENOMIC DNA]</scope>
    <source>
        <strain evidence="7 8">NBRC 16205</strain>
    </source>
</reference>
<comment type="cofactor">
    <cofactor evidence="1 5">
        <name>Zn(2+)</name>
        <dbReference type="ChEBI" id="CHEBI:29105"/>
    </cofactor>
</comment>
<dbReference type="Gene3D" id="3.90.180.10">
    <property type="entry name" value="Medium-chain alcohol dehydrogenases, catalytic domain"/>
    <property type="match status" value="1"/>
</dbReference>
<dbReference type="Pfam" id="PF00107">
    <property type="entry name" value="ADH_zinc_N"/>
    <property type="match status" value="1"/>
</dbReference>
<evidence type="ECO:0000256" key="3">
    <source>
        <dbReference type="ARBA" id="ARBA00022833"/>
    </source>
</evidence>
<evidence type="ECO:0000256" key="4">
    <source>
        <dbReference type="ARBA" id="ARBA00023002"/>
    </source>
</evidence>
<dbReference type="InterPro" id="IPR002328">
    <property type="entry name" value="ADH_Zn_CS"/>
</dbReference>
<protein>
    <submittedName>
        <fullName evidence="7">5-exo-alcohol dehydrogenase</fullName>
    </submittedName>
</protein>
<evidence type="ECO:0000256" key="1">
    <source>
        <dbReference type="ARBA" id="ARBA00001947"/>
    </source>
</evidence>
<sequence length="369" mass="39240">MTDARAAVLTRYRAPFTVETFPRPEPEPGALVVDIEAATICGSDVHVWAGDLEGRLPISPPLILGHEMAGRVTAIGAGAEVDSLGNPVRIGDRIVWAHTPCGRCRQCTLDKEPTLCPQRYIGYMSDCSRPPHFTGTFAEVGYVVPRAGRLVIPDGVESTWAAAGSCAVRTVVRALDVLGRIDFSDTVLVQGAGPVGLFTTALASLHEPRTLVVVGGPADRLAVAQEWGATDVVSVEEHPDPVDRVEIVRDLTGGGPSVAFEMAGAPGAAAEGVDMMGRNGRYVLMGTLGGERQQVDVARIVGYGLQLRGSMSGDIGDYAVALDALDRFADRFDWNRILGTTYGLSDLDRAMDAMHAMAEIKPVLDPRLP</sequence>
<dbReference type="InterPro" id="IPR020843">
    <property type="entry name" value="ER"/>
</dbReference>
<dbReference type="AlphaFoldDB" id="A0A511DDJ5"/>
<dbReference type="GO" id="GO:0016491">
    <property type="term" value="F:oxidoreductase activity"/>
    <property type="evidence" value="ECO:0007669"/>
    <property type="project" value="UniProtKB-KW"/>
</dbReference>
<dbReference type="Proteomes" id="UP000321685">
    <property type="component" value="Unassembled WGS sequence"/>
</dbReference>
<dbReference type="Gene3D" id="3.40.50.720">
    <property type="entry name" value="NAD(P)-binding Rossmann-like Domain"/>
    <property type="match status" value="1"/>
</dbReference>
<dbReference type="SUPFAM" id="SSF51735">
    <property type="entry name" value="NAD(P)-binding Rossmann-fold domains"/>
    <property type="match status" value="1"/>
</dbReference>
<evidence type="ECO:0000313" key="7">
    <source>
        <dbReference type="EMBL" id="GEL21048.1"/>
    </source>
</evidence>
<dbReference type="InterPro" id="IPR013149">
    <property type="entry name" value="ADH-like_C"/>
</dbReference>
<gene>
    <name evidence="7" type="ORF">PSU4_00020</name>
</gene>
<dbReference type="InterPro" id="IPR036291">
    <property type="entry name" value="NAD(P)-bd_dom_sf"/>
</dbReference>
<dbReference type="PANTHER" id="PTHR43401">
    <property type="entry name" value="L-THREONINE 3-DEHYDROGENASE"/>
    <property type="match status" value="1"/>
</dbReference>
<keyword evidence="3 5" id="KW-0862">Zinc</keyword>